<sequence length="215" mass="23750">MSTEQRLPGLPKKCPEKNAKHQAVAKAQSDRVALQFLLLSESLPADLPTADKDVLILIAAFNGDIDRYARLRRPWLIDKSIKINLCVRDIYHNTFFAQWWLRRQAEGLGNISETDWSLIKKAIHARFIMNNSLSSIMTPTCCSSVPLPGSYPLGLCEMAVEEGKVGGRRFIGWYTCMSCGQVLGNMSQNGITTGNLEGCSMVCGLIGVNSKISAR</sequence>
<reference evidence="1" key="1">
    <citation type="submission" date="2023-06" db="EMBL/GenBank/DDBJ databases">
        <title>Genome-scale phylogeny and comparative genomics of the fungal order Sordariales.</title>
        <authorList>
            <consortium name="Lawrence Berkeley National Laboratory"/>
            <person name="Hensen N."/>
            <person name="Bonometti L."/>
            <person name="Westerberg I."/>
            <person name="Brannstrom I.O."/>
            <person name="Guillou S."/>
            <person name="Cros-Aarteil S."/>
            <person name="Calhoun S."/>
            <person name="Haridas S."/>
            <person name="Kuo A."/>
            <person name="Mondo S."/>
            <person name="Pangilinan J."/>
            <person name="Riley R."/>
            <person name="Labutti K."/>
            <person name="Andreopoulos B."/>
            <person name="Lipzen A."/>
            <person name="Chen C."/>
            <person name="Yanf M."/>
            <person name="Daum C."/>
            <person name="Ng V."/>
            <person name="Clum A."/>
            <person name="Steindorff A."/>
            <person name="Ohm R."/>
            <person name="Martin F."/>
            <person name="Silar P."/>
            <person name="Natvig D."/>
            <person name="Lalanne C."/>
            <person name="Gautier V."/>
            <person name="Ament-Velasquez S.L."/>
            <person name="Kruys A."/>
            <person name="Hutchinson M.I."/>
            <person name="Powell A.J."/>
            <person name="Barry K."/>
            <person name="Miller A.N."/>
            <person name="Grigoriev I.V."/>
            <person name="Debuchy R."/>
            <person name="Gladieux P."/>
            <person name="Thoren M.H."/>
            <person name="Johannesson H."/>
        </authorList>
    </citation>
    <scope>NUCLEOTIDE SEQUENCE</scope>
    <source>
        <strain evidence="1">SMH4607-1</strain>
    </source>
</reference>
<name>A0AA40A336_9PEZI</name>
<dbReference type="EMBL" id="JAUKUA010000006">
    <property type="protein sequence ID" value="KAK0708416.1"/>
    <property type="molecule type" value="Genomic_DNA"/>
</dbReference>
<proteinExistence type="predicted"/>
<organism evidence="1 2">
    <name type="scientific">Lasiosphaeris hirsuta</name>
    <dbReference type="NCBI Taxonomy" id="260670"/>
    <lineage>
        <taxon>Eukaryota</taxon>
        <taxon>Fungi</taxon>
        <taxon>Dikarya</taxon>
        <taxon>Ascomycota</taxon>
        <taxon>Pezizomycotina</taxon>
        <taxon>Sordariomycetes</taxon>
        <taxon>Sordariomycetidae</taxon>
        <taxon>Sordariales</taxon>
        <taxon>Lasiosphaeriaceae</taxon>
        <taxon>Lasiosphaeris</taxon>
    </lineage>
</organism>
<evidence type="ECO:0000313" key="1">
    <source>
        <dbReference type="EMBL" id="KAK0708416.1"/>
    </source>
</evidence>
<dbReference type="AlphaFoldDB" id="A0AA40A336"/>
<keyword evidence="2" id="KW-1185">Reference proteome</keyword>
<evidence type="ECO:0000313" key="2">
    <source>
        <dbReference type="Proteomes" id="UP001172102"/>
    </source>
</evidence>
<protein>
    <submittedName>
        <fullName evidence="1">Uncharacterized protein</fullName>
    </submittedName>
</protein>
<accession>A0AA40A336</accession>
<gene>
    <name evidence="1" type="ORF">B0H67DRAFT_340411</name>
</gene>
<dbReference type="Proteomes" id="UP001172102">
    <property type="component" value="Unassembled WGS sequence"/>
</dbReference>
<comment type="caution">
    <text evidence="1">The sequence shown here is derived from an EMBL/GenBank/DDBJ whole genome shotgun (WGS) entry which is preliminary data.</text>
</comment>